<dbReference type="STRING" id="1805209.AUJ73_04175"/>
<evidence type="ECO:0008006" key="4">
    <source>
        <dbReference type="Google" id="ProtNLM"/>
    </source>
</evidence>
<feature type="transmembrane region" description="Helical" evidence="1">
    <location>
        <begin position="45"/>
        <end position="65"/>
    </location>
</feature>
<accession>A0A1J4TRQ6</accession>
<comment type="caution">
    <text evidence="2">The sequence shown here is derived from an EMBL/GenBank/DDBJ whole genome shotgun (WGS) entry which is preliminary data.</text>
</comment>
<feature type="transmembrane region" description="Helical" evidence="1">
    <location>
        <begin position="157"/>
        <end position="179"/>
    </location>
</feature>
<protein>
    <recommendedName>
        <fullName evidence="4">Glycosyltransferase RgtA/B/C/D-like domain-containing protein</fullName>
    </recommendedName>
</protein>
<keyword evidence="1" id="KW-1133">Transmembrane helix</keyword>
<feature type="transmembrane region" description="Helical" evidence="1">
    <location>
        <begin position="376"/>
        <end position="400"/>
    </location>
</feature>
<feature type="transmembrane region" description="Helical" evidence="1">
    <location>
        <begin position="297"/>
        <end position="316"/>
    </location>
</feature>
<feature type="transmembrane region" description="Helical" evidence="1">
    <location>
        <begin position="342"/>
        <end position="364"/>
    </location>
</feature>
<proteinExistence type="predicted"/>
<sequence length="544" mass="62616">MKRLFPYLLYALLTLFIMFPLYKPGYIFLLDFVFGPKIKLPDLTYGIPAGMPITLFIKFLSLFISTQVIQKILLTLALILPPIFIYKLAGKYLPASWATVSGLFYMLNPYVYERFLAGHVMILLGYAFFPLLIAAFLDFLKKPAGNNFWHLTILFSIYPMINLHWAYMAGLVLVSFFLLNEITGKRLLSHTRFASRILRLLLFTITFLLVNSFWLVNIFSIKSPVSFISPEDYVAYAPLKDETYGVFVNVLSQYGFWLQDYPSPKFFLKEWPFLTILTLILSAAGTLTLIKRKDFSGIGFSLIFFSALFLAVGYSHPFTKIPVKFLFDYLPGYKGLRETGKLIGILSFTYALFAPMGASSLTRFFLKIVRKSLRRFYQAGCITVISLIPILSVNNIFWGFSNQIKPYDYPSSWYRANDILKKENNINNVLFFPWHLYPTLDFAGYVRAASPATVFFDAKIINSQSLDNPFLLEKETGPLNDKIFKLLHGFEGMDENMRFFQDSGITHIILAKISDFDRYNFLISSKMPENIYESGELAVYRINQ</sequence>
<feature type="transmembrane region" description="Helical" evidence="1">
    <location>
        <begin position="7"/>
        <end position="25"/>
    </location>
</feature>
<keyword evidence="1" id="KW-0812">Transmembrane</keyword>
<evidence type="ECO:0000256" key="1">
    <source>
        <dbReference type="SAM" id="Phobius"/>
    </source>
</evidence>
<reference evidence="2 3" key="1">
    <citation type="journal article" date="2016" name="Environ. Microbiol.">
        <title>Genomic resolution of a cold subsurface aquifer community provides metabolic insights for novel microbes adapted to high CO concentrations.</title>
        <authorList>
            <person name="Probst A.J."/>
            <person name="Castelle C.J."/>
            <person name="Singh A."/>
            <person name="Brown C.T."/>
            <person name="Anantharaman K."/>
            <person name="Sharon I."/>
            <person name="Hug L.A."/>
            <person name="Burstein D."/>
            <person name="Emerson J.B."/>
            <person name="Thomas B.C."/>
            <person name="Banfield J.F."/>
        </authorList>
    </citation>
    <scope>NUCLEOTIDE SEQUENCE [LARGE SCALE GENOMIC DNA]</scope>
    <source>
        <strain evidence="2">CG1_02_37_22</strain>
    </source>
</reference>
<dbReference type="AlphaFoldDB" id="A0A1J4TRQ6"/>
<dbReference type="EMBL" id="MNUY01000066">
    <property type="protein sequence ID" value="OIO13150.1"/>
    <property type="molecule type" value="Genomic_DNA"/>
</dbReference>
<name>A0A1J4TRQ6_9BACT</name>
<organism evidence="2 3">
    <name type="scientific">Candidatus Gottesmanbacteria bacterium CG1_02_37_22</name>
    <dbReference type="NCBI Taxonomy" id="1805209"/>
    <lineage>
        <taxon>Bacteria</taxon>
        <taxon>Candidatus Gottesmaniibacteriota</taxon>
    </lineage>
</organism>
<feature type="transmembrane region" description="Helical" evidence="1">
    <location>
        <begin position="271"/>
        <end position="290"/>
    </location>
</feature>
<keyword evidence="1" id="KW-0472">Membrane</keyword>
<feature type="transmembrane region" description="Helical" evidence="1">
    <location>
        <begin position="200"/>
        <end position="221"/>
    </location>
</feature>
<evidence type="ECO:0000313" key="3">
    <source>
        <dbReference type="Proteomes" id="UP000183120"/>
    </source>
</evidence>
<feature type="transmembrane region" description="Helical" evidence="1">
    <location>
        <begin position="72"/>
        <end position="89"/>
    </location>
</feature>
<dbReference type="Proteomes" id="UP000183120">
    <property type="component" value="Unassembled WGS sequence"/>
</dbReference>
<gene>
    <name evidence="2" type="ORF">AUJ73_04175</name>
</gene>
<feature type="transmembrane region" description="Helical" evidence="1">
    <location>
        <begin position="119"/>
        <end position="137"/>
    </location>
</feature>
<evidence type="ECO:0000313" key="2">
    <source>
        <dbReference type="EMBL" id="OIO13150.1"/>
    </source>
</evidence>